<protein>
    <submittedName>
        <fullName evidence="13">TLC domain-containing protein</fullName>
    </submittedName>
</protein>
<name>A0ABR4IRY5_9EURO</name>
<evidence type="ECO:0000256" key="3">
    <source>
        <dbReference type="ARBA" id="ARBA00022679"/>
    </source>
</evidence>
<feature type="compositionally biased region" description="Acidic residues" evidence="10">
    <location>
        <begin position="381"/>
        <end position="390"/>
    </location>
</feature>
<comment type="subcellular location">
    <subcellularLocation>
        <location evidence="1">Endoplasmic reticulum membrane</location>
        <topology evidence="1">Multi-pass membrane protein</topology>
    </subcellularLocation>
</comment>
<evidence type="ECO:0000313" key="14">
    <source>
        <dbReference type="Proteomes" id="UP001610335"/>
    </source>
</evidence>
<evidence type="ECO:0000313" key="13">
    <source>
        <dbReference type="EMBL" id="KAL2830535.1"/>
    </source>
</evidence>
<evidence type="ECO:0000256" key="2">
    <source>
        <dbReference type="ARBA" id="ARBA00009808"/>
    </source>
</evidence>
<gene>
    <name evidence="13" type="ORF">BDW59DRAFT_18299</name>
</gene>
<feature type="transmembrane region" description="Helical" evidence="11">
    <location>
        <begin position="239"/>
        <end position="267"/>
    </location>
</feature>
<keyword evidence="6 11" id="KW-1133">Transmembrane helix</keyword>
<evidence type="ECO:0000256" key="5">
    <source>
        <dbReference type="ARBA" id="ARBA00022824"/>
    </source>
</evidence>
<evidence type="ECO:0000256" key="9">
    <source>
        <dbReference type="PROSITE-ProRule" id="PRU00205"/>
    </source>
</evidence>
<dbReference type="EMBL" id="JBFXLS010000012">
    <property type="protein sequence ID" value="KAL2830535.1"/>
    <property type="molecule type" value="Genomic_DNA"/>
</dbReference>
<evidence type="ECO:0000256" key="8">
    <source>
        <dbReference type="ARBA" id="ARBA00023180"/>
    </source>
</evidence>
<keyword evidence="7 9" id="KW-0472">Membrane</keyword>
<keyword evidence="8" id="KW-0325">Glycoprotein</keyword>
<evidence type="ECO:0000256" key="7">
    <source>
        <dbReference type="ARBA" id="ARBA00023136"/>
    </source>
</evidence>
<feature type="region of interest" description="Disordered" evidence="10">
    <location>
        <begin position="1"/>
        <end position="51"/>
    </location>
</feature>
<dbReference type="InterPro" id="IPR016439">
    <property type="entry name" value="Lag1/Lac1-like"/>
</dbReference>
<evidence type="ECO:0000256" key="1">
    <source>
        <dbReference type="ARBA" id="ARBA00004477"/>
    </source>
</evidence>
<dbReference type="SMART" id="SM00724">
    <property type="entry name" value="TLC"/>
    <property type="match status" value="1"/>
</dbReference>
<comment type="similarity">
    <text evidence="2">Belongs to the sphingosine N-acyltransferase family.</text>
</comment>
<dbReference type="PROSITE" id="PS50922">
    <property type="entry name" value="TLC"/>
    <property type="match status" value="1"/>
</dbReference>
<reference evidence="13 14" key="1">
    <citation type="submission" date="2024-07" db="EMBL/GenBank/DDBJ databases">
        <title>Section-level genome sequencing and comparative genomics of Aspergillus sections Usti and Cavernicolus.</title>
        <authorList>
            <consortium name="Lawrence Berkeley National Laboratory"/>
            <person name="Nybo J.L."/>
            <person name="Vesth T.C."/>
            <person name="Theobald S."/>
            <person name="Frisvad J.C."/>
            <person name="Larsen T.O."/>
            <person name="Kjaerboelling I."/>
            <person name="Rothschild-Mancinelli K."/>
            <person name="Lyhne E.K."/>
            <person name="Kogle M.E."/>
            <person name="Barry K."/>
            <person name="Clum A."/>
            <person name="Na H."/>
            <person name="Ledsgaard L."/>
            <person name="Lin J."/>
            <person name="Lipzen A."/>
            <person name="Kuo A."/>
            <person name="Riley R."/>
            <person name="Mondo S."/>
            <person name="LaButti K."/>
            <person name="Haridas S."/>
            <person name="Pangalinan J."/>
            <person name="Salamov A.A."/>
            <person name="Simmons B.A."/>
            <person name="Magnuson J.K."/>
            <person name="Chen J."/>
            <person name="Drula E."/>
            <person name="Henrissat B."/>
            <person name="Wiebenga A."/>
            <person name="Lubbers R.J."/>
            <person name="Gomes A.C."/>
            <person name="Makela M.R."/>
            <person name="Stajich J."/>
            <person name="Grigoriev I.V."/>
            <person name="Mortensen U.H."/>
            <person name="De vries R.P."/>
            <person name="Baker S.E."/>
            <person name="Andersen M.R."/>
        </authorList>
    </citation>
    <scope>NUCLEOTIDE SEQUENCE [LARGE SCALE GENOMIC DNA]</scope>
    <source>
        <strain evidence="13 14">CBS 600.67</strain>
    </source>
</reference>
<organism evidence="13 14">
    <name type="scientific">Aspergillus cavernicola</name>
    <dbReference type="NCBI Taxonomy" id="176166"/>
    <lineage>
        <taxon>Eukaryota</taxon>
        <taxon>Fungi</taxon>
        <taxon>Dikarya</taxon>
        <taxon>Ascomycota</taxon>
        <taxon>Pezizomycotina</taxon>
        <taxon>Eurotiomycetes</taxon>
        <taxon>Eurotiomycetidae</taxon>
        <taxon>Eurotiales</taxon>
        <taxon>Aspergillaceae</taxon>
        <taxon>Aspergillus</taxon>
        <taxon>Aspergillus subgen. Nidulantes</taxon>
    </lineage>
</organism>
<feature type="transmembrane region" description="Helical" evidence="11">
    <location>
        <begin position="287"/>
        <end position="304"/>
    </location>
</feature>
<keyword evidence="5" id="KW-0256">Endoplasmic reticulum</keyword>
<dbReference type="PANTHER" id="PTHR12560:SF11">
    <property type="entry name" value="CERAMIDE SYNTHASE LAC1-RELATED"/>
    <property type="match status" value="1"/>
</dbReference>
<keyword evidence="3" id="KW-0808">Transferase</keyword>
<keyword evidence="4 9" id="KW-0812">Transmembrane</keyword>
<dbReference type="InterPro" id="IPR006634">
    <property type="entry name" value="TLC-dom"/>
</dbReference>
<accession>A0ABR4IRY5</accession>
<comment type="caution">
    <text evidence="13">The sequence shown here is derived from an EMBL/GenBank/DDBJ whole genome shotgun (WGS) entry which is preliminary data.</text>
</comment>
<keyword evidence="14" id="KW-1185">Reference proteome</keyword>
<feature type="region of interest" description="Disordered" evidence="10">
    <location>
        <begin position="381"/>
        <end position="405"/>
    </location>
</feature>
<dbReference type="Proteomes" id="UP001610335">
    <property type="component" value="Unassembled WGS sequence"/>
</dbReference>
<dbReference type="Pfam" id="PF03798">
    <property type="entry name" value="TRAM_LAG1_CLN8"/>
    <property type="match status" value="1"/>
</dbReference>
<feature type="transmembrane region" description="Helical" evidence="11">
    <location>
        <begin position="120"/>
        <end position="137"/>
    </location>
</feature>
<evidence type="ECO:0000259" key="12">
    <source>
        <dbReference type="PROSITE" id="PS50922"/>
    </source>
</evidence>
<feature type="transmembrane region" description="Helical" evidence="11">
    <location>
        <begin position="67"/>
        <end position="84"/>
    </location>
</feature>
<dbReference type="PANTHER" id="PTHR12560">
    <property type="entry name" value="LONGEVITY ASSURANCE FACTOR 1 LAG1"/>
    <property type="match status" value="1"/>
</dbReference>
<evidence type="ECO:0000256" key="10">
    <source>
        <dbReference type="SAM" id="MobiDB-lite"/>
    </source>
</evidence>
<evidence type="ECO:0000256" key="4">
    <source>
        <dbReference type="ARBA" id="ARBA00022692"/>
    </source>
</evidence>
<evidence type="ECO:0000256" key="11">
    <source>
        <dbReference type="SAM" id="Phobius"/>
    </source>
</evidence>
<evidence type="ECO:0000256" key="6">
    <source>
        <dbReference type="ARBA" id="ARBA00022989"/>
    </source>
</evidence>
<feature type="transmembrane region" description="Helical" evidence="11">
    <location>
        <begin position="342"/>
        <end position="366"/>
    </location>
</feature>
<feature type="compositionally biased region" description="Polar residues" evidence="10">
    <location>
        <begin position="392"/>
        <end position="405"/>
    </location>
</feature>
<feature type="transmembrane region" description="Helical" evidence="11">
    <location>
        <begin position="164"/>
        <end position="189"/>
    </location>
</feature>
<dbReference type="PIRSF" id="PIRSF005225">
    <property type="entry name" value="LAG1_LAC1"/>
    <property type="match status" value="1"/>
</dbReference>
<feature type="domain" description="TLC" evidence="12">
    <location>
        <begin position="155"/>
        <end position="371"/>
    </location>
</feature>
<proteinExistence type="inferred from homology"/>
<sequence>MARARKSSNLGVDIRGDTSAPAMSTMNEVSPIDSQPPKWDKAVKSQSKRRRNRSFIRRFKDTCLKHTWVLPLLMITVLLLAYAVNPTPSNPMQSAIFLSYPQPPKTPGGPIMYGKGPKDIAFVSFYTIVLSFTREFLMQRMIRPFAVYCGIRGKGKTARFMEQAYTAVYFAIFGPFGLYVMSRTNIWYFNTTAMFEGFPHREHEGLFKAYYLLQASYWAQQAIVLLLQLEKPRKDFKELVGHHIITLALIALSYRFHFTYIGLAVYITHDISDFFLATSKTLNYIDSIVTAPYFVFFVGVWIYLRHLLNLKFLWAVLTEFRTVGPFELNWETQQYKCWISQYITFALLASLQAVNLFWLFLILRILKNYIFTSVTKDERSDDEDEEEEIDPTANSAATLATGIEPSSLTARAVNADKGTPRVVINGQPVKR</sequence>